<reference evidence="2 3" key="1">
    <citation type="submission" date="2024-09" db="EMBL/GenBank/DDBJ databases">
        <authorList>
            <person name="Sun Q."/>
            <person name="Mori K."/>
        </authorList>
    </citation>
    <scope>NUCLEOTIDE SEQUENCE [LARGE SCALE GENOMIC DNA]</scope>
    <source>
        <strain evidence="2 3">KCTC 42086</strain>
    </source>
</reference>
<comment type="caution">
    <text evidence="2">The sequence shown here is derived from an EMBL/GenBank/DDBJ whole genome shotgun (WGS) entry which is preliminary data.</text>
</comment>
<proteinExistence type="predicted"/>
<dbReference type="InterPro" id="IPR007345">
    <property type="entry name" value="Polysacch_pyruvyl_Trfase"/>
</dbReference>
<feature type="domain" description="Polysaccharide pyruvyl transferase" evidence="1">
    <location>
        <begin position="135"/>
        <end position="308"/>
    </location>
</feature>
<evidence type="ECO:0000313" key="3">
    <source>
        <dbReference type="Proteomes" id="UP001589920"/>
    </source>
</evidence>
<dbReference type="RefSeq" id="WP_394320929.1">
    <property type="nucleotide sequence ID" value="NZ_JBHMQU010000068.1"/>
</dbReference>
<protein>
    <submittedName>
        <fullName evidence="2">Polysaccharide pyruvyl transferase family protein</fullName>
    </submittedName>
</protein>
<organism evidence="2 3">
    <name type="scientific">Paracoccus panacisoli</name>
    <dbReference type="NCBI Taxonomy" id="1510163"/>
    <lineage>
        <taxon>Bacteria</taxon>
        <taxon>Pseudomonadati</taxon>
        <taxon>Pseudomonadota</taxon>
        <taxon>Alphaproteobacteria</taxon>
        <taxon>Rhodobacterales</taxon>
        <taxon>Paracoccaceae</taxon>
        <taxon>Paracoccus</taxon>
    </lineage>
</organism>
<keyword evidence="3" id="KW-1185">Reference proteome</keyword>
<keyword evidence="2" id="KW-0808">Transferase</keyword>
<name>A0ABV6TAL1_9RHOB</name>
<evidence type="ECO:0000313" key="2">
    <source>
        <dbReference type="EMBL" id="MFC0813013.1"/>
    </source>
</evidence>
<accession>A0ABV6TAL1</accession>
<dbReference type="GO" id="GO:0016740">
    <property type="term" value="F:transferase activity"/>
    <property type="evidence" value="ECO:0007669"/>
    <property type="project" value="UniProtKB-KW"/>
</dbReference>
<sequence>MTNPFIMGLKPKVADMALLDTKTLYDRVGQNTGNLAFHAAIDAHLGGGLSTIAWGANPQRIDETGSVGVLPAANQFGAHVDYKILSENFAKLECRMVMIGLGAQSDVDGKMPEVPEGTVAWVRQIADHRRGDGPNISVRGPFSKQVLDHYGLGDHAVVLGCPSLFLNPDPELGARIAARVRPVKRVAVAAGLRHSVQLRQIEQSLARLVTVTGGSYVGSHPLPMIQLTRGEARDVARDELEAHRNYICPEMDTDEFVRWTERHGNVFFDIPNWMEHYRRFDFVIGPRIHGTMLALQAGVPAVCIAHDSRTLELCQTMLVPHILAKDIASGVSRDQLLDLFAQFDATAFDANRRMLARRYVDFLTFNGLAPVSWLRNIAAN</sequence>
<gene>
    <name evidence="2" type="ORF">ACFHYO_12955</name>
</gene>
<dbReference type="EMBL" id="JBHMQU010000068">
    <property type="protein sequence ID" value="MFC0813013.1"/>
    <property type="molecule type" value="Genomic_DNA"/>
</dbReference>
<dbReference type="Pfam" id="PF04230">
    <property type="entry name" value="PS_pyruv_trans"/>
    <property type="match status" value="1"/>
</dbReference>
<dbReference type="Proteomes" id="UP001589920">
    <property type="component" value="Unassembled WGS sequence"/>
</dbReference>
<evidence type="ECO:0000259" key="1">
    <source>
        <dbReference type="Pfam" id="PF04230"/>
    </source>
</evidence>